<evidence type="ECO:0000256" key="5">
    <source>
        <dbReference type="SAM" id="Phobius"/>
    </source>
</evidence>
<gene>
    <name evidence="6" type="ORF">SAMN04488109_5288</name>
</gene>
<accession>A0A1M5VPT4</accession>
<dbReference type="Proteomes" id="UP000184212">
    <property type="component" value="Unassembled WGS sequence"/>
</dbReference>
<organism evidence="6 7">
    <name type="scientific">Chryseolinea serpens</name>
    <dbReference type="NCBI Taxonomy" id="947013"/>
    <lineage>
        <taxon>Bacteria</taxon>
        <taxon>Pseudomonadati</taxon>
        <taxon>Bacteroidota</taxon>
        <taxon>Cytophagia</taxon>
        <taxon>Cytophagales</taxon>
        <taxon>Fulvivirgaceae</taxon>
        <taxon>Chryseolinea</taxon>
    </lineage>
</organism>
<keyword evidence="3 5" id="KW-1133">Transmembrane helix</keyword>
<evidence type="ECO:0000313" key="7">
    <source>
        <dbReference type="Proteomes" id="UP000184212"/>
    </source>
</evidence>
<keyword evidence="7" id="KW-1185">Reference proteome</keyword>
<dbReference type="STRING" id="947013.SAMN04488109_5288"/>
<dbReference type="InterPro" id="IPR032808">
    <property type="entry name" value="DoxX"/>
</dbReference>
<keyword evidence="4 5" id="KW-0472">Membrane</keyword>
<name>A0A1M5VPT4_9BACT</name>
<feature type="transmembrane region" description="Helical" evidence="5">
    <location>
        <begin position="84"/>
        <end position="102"/>
    </location>
</feature>
<dbReference type="OrthoDB" id="3385086at2"/>
<feature type="transmembrane region" description="Helical" evidence="5">
    <location>
        <begin position="108"/>
        <end position="127"/>
    </location>
</feature>
<comment type="subcellular location">
    <subcellularLocation>
        <location evidence="1">Membrane</location>
        <topology evidence="1">Multi-pass membrane protein</topology>
    </subcellularLocation>
</comment>
<evidence type="ECO:0000256" key="2">
    <source>
        <dbReference type="ARBA" id="ARBA00022692"/>
    </source>
</evidence>
<dbReference type="RefSeq" id="WP_073140609.1">
    <property type="nucleotide sequence ID" value="NZ_FQWQ01000004.1"/>
</dbReference>
<reference evidence="6 7" key="1">
    <citation type="submission" date="2016-11" db="EMBL/GenBank/DDBJ databases">
        <authorList>
            <person name="Jaros S."/>
            <person name="Januszkiewicz K."/>
            <person name="Wedrychowicz H."/>
        </authorList>
    </citation>
    <scope>NUCLEOTIDE SEQUENCE [LARGE SCALE GENOMIC DNA]</scope>
    <source>
        <strain evidence="6 7">DSM 24574</strain>
    </source>
</reference>
<evidence type="ECO:0000313" key="6">
    <source>
        <dbReference type="EMBL" id="SHH77200.1"/>
    </source>
</evidence>
<sequence>MTTTKNSKALHLALWAVQLLLAATLVWAGALKLFQPIKQLSAMWPWTGEIPLAFVKLTGVVDVLGAAGLTLPSALRVQPKLTPLAALGLIALMVCASVFHIVRGEASVIGVNIVFAGMAAFVAWGRFRRVPIASK</sequence>
<protein>
    <submittedName>
        <fullName evidence="6">DoxX-like family protein</fullName>
    </submittedName>
</protein>
<feature type="transmembrane region" description="Helical" evidence="5">
    <location>
        <begin position="52"/>
        <end position="72"/>
    </location>
</feature>
<dbReference type="AlphaFoldDB" id="A0A1M5VPT4"/>
<dbReference type="Pfam" id="PF13564">
    <property type="entry name" value="DoxX_2"/>
    <property type="match status" value="1"/>
</dbReference>
<dbReference type="GO" id="GO:0016020">
    <property type="term" value="C:membrane"/>
    <property type="evidence" value="ECO:0007669"/>
    <property type="project" value="UniProtKB-SubCell"/>
</dbReference>
<keyword evidence="2 5" id="KW-0812">Transmembrane</keyword>
<evidence type="ECO:0000256" key="3">
    <source>
        <dbReference type="ARBA" id="ARBA00022989"/>
    </source>
</evidence>
<proteinExistence type="predicted"/>
<evidence type="ECO:0000256" key="1">
    <source>
        <dbReference type="ARBA" id="ARBA00004141"/>
    </source>
</evidence>
<dbReference type="EMBL" id="FQWQ01000004">
    <property type="protein sequence ID" value="SHH77200.1"/>
    <property type="molecule type" value="Genomic_DNA"/>
</dbReference>
<evidence type="ECO:0000256" key="4">
    <source>
        <dbReference type="ARBA" id="ARBA00023136"/>
    </source>
</evidence>